<organism evidence="3 4">
    <name type="scientific">Halosimplex rubrum</name>
    <dbReference type="NCBI Taxonomy" id="869889"/>
    <lineage>
        <taxon>Archaea</taxon>
        <taxon>Methanobacteriati</taxon>
        <taxon>Methanobacteriota</taxon>
        <taxon>Stenosarchaea group</taxon>
        <taxon>Halobacteria</taxon>
        <taxon>Halobacteriales</taxon>
        <taxon>Haloarculaceae</taxon>
        <taxon>Halosimplex</taxon>
    </lineage>
</organism>
<dbReference type="GO" id="GO:0008237">
    <property type="term" value="F:metallopeptidase activity"/>
    <property type="evidence" value="ECO:0007669"/>
    <property type="project" value="UniProtKB-KW"/>
</dbReference>
<reference evidence="3 4" key="1">
    <citation type="submission" date="2020-07" db="EMBL/GenBank/DDBJ databases">
        <title>Halosimplex pelagicum sp. nov. and Halosimplex rubrum sp. nov., isolated from salted brown alga Laminaria, and emended description of the genus Halosimplex.</title>
        <authorList>
            <person name="Cui H."/>
        </authorList>
    </citation>
    <scope>NUCLEOTIDE SEQUENCE [LARGE SCALE GENOMIC DNA]</scope>
    <source>
        <strain evidence="3 4">R27</strain>
    </source>
</reference>
<dbReference type="InterPro" id="IPR003675">
    <property type="entry name" value="Rce1/LyrA-like_dom"/>
</dbReference>
<evidence type="ECO:0000259" key="2">
    <source>
        <dbReference type="Pfam" id="PF02517"/>
    </source>
</evidence>
<dbReference type="OrthoDB" id="381438at2157"/>
<keyword evidence="1" id="KW-0812">Transmembrane</keyword>
<sequence length="284" mass="31097">MVLDEIATTGWQVVTTWVAQIRSGDPGSLLLAWALVGGCKLLLIRILPTFHARVRLLCRDDGLRTDRSGERSSEPSPVTTAQLKEAEAANTQVTVRDLLRALDTVVLVPIIEEILFRGIPVVASRRASDSTAVLLLVSIAATAGWASLHVYFGRTPYILPHLLSGLFLLYLWLHGQGDAAIALHMLTNLVVVLARVARRFVRVAHPNILAPGEEYWVTVAQHTEPSYGLYSARTSDGQQLRVTDVTPGETYLVRVATVGRGTMAYPLRAAETVERSPRQCDDEG</sequence>
<dbReference type="AlphaFoldDB" id="A0A7D5T2G5"/>
<evidence type="ECO:0000256" key="1">
    <source>
        <dbReference type="SAM" id="Phobius"/>
    </source>
</evidence>
<keyword evidence="3" id="KW-0645">Protease</keyword>
<dbReference type="GO" id="GO:0004175">
    <property type="term" value="F:endopeptidase activity"/>
    <property type="evidence" value="ECO:0007669"/>
    <property type="project" value="UniProtKB-ARBA"/>
</dbReference>
<dbReference type="RefSeq" id="WP_179909692.1">
    <property type="nucleotide sequence ID" value="NZ_CP058910.1"/>
</dbReference>
<gene>
    <name evidence="3" type="ORF">HZS55_22135</name>
</gene>
<dbReference type="EMBL" id="CP058910">
    <property type="protein sequence ID" value="QLH79828.1"/>
    <property type="molecule type" value="Genomic_DNA"/>
</dbReference>
<evidence type="ECO:0000313" key="4">
    <source>
        <dbReference type="Proteomes" id="UP000509667"/>
    </source>
</evidence>
<accession>A0A7D5T2G5</accession>
<dbReference type="KEGG" id="hrr:HZS55_22135"/>
<evidence type="ECO:0000313" key="3">
    <source>
        <dbReference type="EMBL" id="QLH79828.1"/>
    </source>
</evidence>
<dbReference type="GO" id="GO:0006508">
    <property type="term" value="P:proteolysis"/>
    <property type="evidence" value="ECO:0007669"/>
    <property type="project" value="UniProtKB-KW"/>
</dbReference>
<proteinExistence type="predicted"/>
<feature type="domain" description="CAAX prenyl protease 2/Lysostaphin resistance protein A-like" evidence="2">
    <location>
        <begin position="98"/>
        <end position="190"/>
    </location>
</feature>
<name>A0A7D5T2G5_9EURY</name>
<dbReference type="GeneID" id="56080624"/>
<keyword evidence="4" id="KW-1185">Reference proteome</keyword>
<feature type="transmembrane region" description="Helical" evidence="1">
    <location>
        <begin position="30"/>
        <end position="47"/>
    </location>
</feature>
<dbReference type="GO" id="GO:0080120">
    <property type="term" value="P:CAAX-box protein maturation"/>
    <property type="evidence" value="ECO:0007669"/>
    <property type="project" value="UniProtKB-ARBA"/>
</dbReference>
<keyword evidence="3" id="KW-0482">Metalloprotease</keyword>
<keyword evidence="3" id="KW-0378">Hydrolase</keyword>
<dbReference type="Pfam" id="PF02517">
    <property type="entry name" value="Rce1-like"/>
    <property type="match status" value="1"/>
</dbReference>
<feature type="transmembrane region" description="Helical" evidence="1">
    <location>
        <begin position="132"/>
        <end position="151"/>
    </location>
</feature>
<feature type="transmembrane region" description="Helical" evidence="1">
    <location>
        <begin position="180"/>
        <end position="197"/>
    </location>
</feature>
<dbReference type="Proteomes" id="UP000509667">
    <property type="component" value="Chromosome"/>
</dbReference>
<protein>
    <submittedName>
        <fullName evidence="3">CPBP family intramembrane metalloprotease</fullName>
    </submittedName>
</protein>
<keyword evidence="1" id="KW-1133">Transmembrane helix</keyword>
<keyword evidence="1" id="KW-0472">Membrane</keyword>